<evidence type="ECO:0000256" key="1">
    <source>
        <dbReference type="PROSITE-ProRule" id="PRU00023"/>
    </source>
</evidence>
<dbReference type="Proteomes" id="UP001163046">
    <property type="component" value="Unassembled WGS sequence"/>
</dbReference>
<dbReference type="InterPro" id="IPR002110">
    <property type="entry name" value="Ankyrin_rpt"/>
</dbReference>
<dbReference type="Gene3D" id="2.30.29.30">
    <property type="entry name" value="Pleckstrin-homology domain (PH domain)/Phosphotyrosine-binding domain (PTB)"/>
    <property type="match status" value="1"/>
</dbReference>
<gene>
    <name evidence="3" type="ORF">OS493_033922</name>
</gene>
<feature type="region of interest" description="Disordered" evidence="2">
    <location>
        <begin position="59"/>
        <end position="81"/>
    </location>
</feature>
<protein>
    <submittedName>
        <fullName evidence="3">Uncharacterized protein</fullName>
    </submittedName>
</protein>
<dbReference type="OrthoDB" id="6022754at2759"/>
<comment type="caution">
    <text evidence="3">The sequence shown here is derived from an EMBL/GenBank/DDBJ whole genome shotgun (WGS) entry which is preliminary data.</text>
</comment>
<keyword evidence="1" id="KW-0040">ANK repeat</keyword>
<sequence length="311" mass="35112">MLCDSLSRKRSAILQWLVKNAFNSSNSKTFNVPVSTPMGPESTSPLLLFTEHFDSLVEEHENRQLDSEQEKPKTKKKDTAPGKVVAEEKVYNYNVTYLCSTVVNPPLRPKHLRECVKQYQKQQAKSLKKFGKEQPSSDVVLSLSLDGVKMTYAGGAGDVFPLQFCKQCHGSPRKSRKNCLKDGEDPNSINEYGFTPLHCVTYEKEEAYKMVQLLLNYGADMLNRDHGLGRLPFEYALRVANKKACQTFVDGGFSLQKSHRMRNGTYELLSNVYLGSSDPSVYEMVEVDAIEVLQVLVDLGVRSICYAIFKR</sequence>
<accession>A0A9W9ZXZ1</accession>
<dbReference type="Gene3D" id="1.25.40.20">
    <property type="entry name" value="Ankyrin repeat-containing domain"/>
    <property type="match status" value="1"/>
</dbReference>
<evidence type="ECO:0000313" key="3">
    <source>
        <dbReference type="EMBL" id="KAJ7389063.1"/>
    </source>
</evidence>
<evidence type="ECO:0000313" key="4">
    <source>
        <dbReference type="Proteomes" id="UP001163046"/>
    </source>
</evidence>
<dbReference type="InterPro" id="IPR036770">
    <property type="entry name" value="Ankyrin_rpt-contain_sf"/>
</dbReference>
<name>A0A9W9ZXZ1_9CNID</name>
<dbReference type="InterPro" id="IPR011993">
    <property type="entry name" value="PH-like_dom_sf"/>
</dbReference>
<dbReference type="SUPFAM" id="SSF48403">
    <property type="entry name" value="Ankyrin repeat"/>
    <property type="match status" value="1"/>
</dbReference>
<feature type="repeat" description="ANK" evidence="1">
    <location>
        <begin position="192"/>
        <end position="226"/>
    </location>
</feature>
<dbReference type="PROSITE" id="PS50088">
    <property type="entry name" value="ANK_REPEAT"/>
    <property type="match status" value="1"/>
</dbReference>
<dbReference type="AlphaFoldDB" id="A0A9W9ZXZ1"/>
<evidence type="ECO:0000256" key="2">
    <source>
        <dbReference type="SAM" id="MobiDB-lite"/>
    </source>
</evidence>
<dbReference type="EMBL" id="MU825442">
    <property type="protein sequence ID" value="KAJ7389063.1"/>
    <property type="molecule type" value="Genomic_DNA"/>
</dbReference>
<keyword evidence="4" id="KW-1185">Reference proteome</keyword>
<dbReference type="Pfam" id="PF00023">
    <property type="entry name" value="Ank"/>
    <property type="match status" value="1"/>
</dbReference>
<dbReference type="SMART" id="SM00248">
    <property type="entry name" value="ANK"/>
    <property type="match status" value="3"/>
</dbReference>
<organism evidence="3 4">
    <name type="scientific">Desmophyllum pertusum</name>
    <dbReference type="NCBI Taxonomy" id="174260"/>
    <lineage>
        <taxon>Eukaryota</taxon>
        <taxon>Metazoa</taxon>
        <taxon>Cnidaria</taxon>
        <taxon>Anthozoa</taxon>
        <taxon>Hexacorallia</taxon>
        <taxon>Scleractinia</taxon>
        <taxon>Caryophylliina</taxon>
        <taxon>Caryophylliidae</taxon>
        <taxon>Desmophyllum</taxon>
    </lineage>
</organism>
<dbReference type="PROSITE" id="PS50297">
    <property type="entry name" value="ANK_REP_REGION"/>
    <property type="match status" value="1"/>
</dbReference>
<proteinExistence type="predicted"/>
<reference evidence="3" key="1">
    <citation type="submission" date="2023-01" db="EMBL/GenBank/DDBJ databases">
        <title>Genome assembly of the deep-sea coral Lophelia pertusa.</title>
        <authorList>
            <person name="Herrera S."/>
            <person name="Cordes E."/>
        </authorList>
    </citation>
    <scope>NUCLEOTIDE SEQUENCE</scope>
    <source>
        <strain evidence="3">USNM1676648</strain>
        <tissue evidence="3">Polyp</tissue>
    </source>
</reference>